<dbReference type="Pfam" id="PF00211">
    <property type="entry name" value="Guanylate_cyc"/>
    <property type="match status" value="1"/>
</dbReference>
<keyword evidence="2" id="KW-0067">ATP-binding</keyword>
<dbReference type="SUPFAM" id="SSF52540">
    <property type="entry name" value="P-loop containing nucleoside triphosphate hydrolases"/>
    <property type="match status" value="1"/>
</dbReference>
<dbReference type="InterPro" id="IPR027417">
    <property type="entry name" value="P-loop_NTPase"/>
</dbReference>
<evidence type="ECO:0000259" key="4">
    <source>
        <dbReference type="PROSITE" id="PS50125"/>
    </source>
</evidence>
<dbReference type="PANTHER" id="PTHR16305:SF28">
    <property type="entry name" value="GUANYLATE CYCLASE DOMAIN-CONTAINING PROTEIN"/>
    <property type="match status" value="1"/>
</dbReference>
<dbReference type="InterPro" id="IPR001054">
    <property type="entry name" value="A/G_cyclase"/>
</dbReference>
<feature type="domain" description="Guanylate cyclase" evidence="4">
    <location>
        <begin position="167"/>
        <end position="300"/>
    </location>
</feature>
<protein>
    <recommendedName>
        <fullName evidence="4">Guanylate cyclase domain-containing protein</fullName>
    </recommendedName>
</protein>
<reference evidence="6" key="1">
    <citation type="journal article" date="2019" name="Int. J. Syst. Evol. Microbiol.">
        <title>The Global Catalogue of Microorganisms (GCM) 10K type strain sequencing project: providing services to taxonomists for standard genome sequencing and annotation.</title>
        <authorList>
            <consortium name="The Broad Institute Genomics Platform"/>
            <consortium name="The Broad Institute Genome Sequencing Center for Infectious Disease"/>
            <person name="Wu L."/>
            <person name="Ma J."/>
        </authorList>
    </citation>
    <scope>NUCLEOTIDE SEQUENCE [LARGE SCALE GENOMIC DNA]</scope>
    <source>
        <strain evidence="6">JCM 9933</strain>
    </source>
</reference>
<evidence type="ECO:0000313" key="5">
    <source>
        <dbReference type="EMBL" id="GAA0604276.1"/>
    </source>
</evidence>
<keyword evidence="6" id="KW-1185">Reference proteome</keyword>
<dbReference type="RefSeq" id="WP_343897911.1">
    <property type="nucleotide sequence ID" value="NZ_BAAAFZ010000094.1"/>
</dbReference>
<dbReference type="InterPro" id="IPR029787">
    <property type="entry name" value="Nucleotide_cyclase"/>
</dbReference>
<dbReference type="PANTHER" id="PTHR16305">
    <property type="entry name" value="TESTICULAR SOLUBLE ADENYLYL CYCLASE"/>
    <property type="match status" value="1"/>
</dbReference>
<proteinExistence type="predicted"/>
<dbReference type="InterPro" id="IPR041664">
    <property type="entry name" value="AAA_16"/>
</dbReference>
<dbReference type="EMBL" id="BAAAFZ010000094">
    <property type="protein sequence ID" value="GAA0604276.1"/>
    <property type="molecule type" value="Genomic_DNA"/>
</dbReference>
<dbReference type="PROSITE" id="PS50125">
    <property type="entry name" value="GUANYLATE_CYCLASE_2"/>
    <property type="match status" value="1"/>
</dbReference>
<evidence type="ECO:0000256" key="1">
    <source>
        <dbReference type="ARBA" id="ARBA00022741"/>
    </source>
</evidence>
<evidence type="ECO:0000256" key="3">
    <source>
        <dbReference type="SAM" id="MobiDB-lite"/>
    </source>
</evidence>
<keyword evidence="1" id="KW-0547">Nucleotide-binding</keyword>
<dbReference type="Gene3D" id="3.30.70.1230">
    <property type="entry name" value="Nucleotide cyclase"/>
    <property type="match status" value="1"/>
</dbReference>
<accession>A0ABP3R689</accession>
<dbReference type="CDD" id="cd07302">
    <property type="entry name" value="CHD"/>
    <property type="match status" value="1"/>
</dbReference>
<dbReference type="Gene3D" id="3.40.50.300">
    <property type="entry name" value="P-loop containing nucleotide triphosphate hydrolases"/>
    <property type="match status" value="1"/>
</dbReference>
<dbReference type="SMART" id="SM00044">
    <property type="entry name" value="CYCc"/>
    <property type="match status" value="1"/>
</dbReference>
<sequence length="690" mass="72174">MATLTDIDGRDRARPDGAPGNNPGAAEPELVGPGRGEPVAAVVATPAGRRRIPEVVSTGARWRVDAGRRPCGGRPRRRAGTPAAGGAEPRAAAYAYRSHATADGLPLGSLDAGLALPCPECGTLHRPSGEESRAALGVPPPVGRLAAGLQAPPTRLRARDAERRPVSVLFCDVVDSVGLSSRLDLEDYGALILAYRKACADAVTAAGGIVAQYVGDGVMACFGCPTAHEDDPVRAVRAGLGVLGAMRDLNTDLAAEGMPALAVRAAIHTDVVLVGDLGVGTGQEAITIVGEGPNVAARLQQAAEPDTLLVSDATFCAVQGFFECRPLGPQALRGLSRMMGAFAVVGPTGATTRLEASRTLTPLVGRTDELAELRRLWSCTAQGGGRAVVLRGEAGIGKSRLAQELQAQVAASGPLLITCRCGQEHTTNAPWPLAMATQRLPRGPSARFRSLADVVDELLPPRTACRPTLLVVEDAQWADGATLRLLEILIERLPASAALAVFTARPEFDPPWLDHPGVSLLDLHRLREPEASEMLESLVIGKEMPAVVRRETLERSDGVPLFMEELARAAAAPNSGSPPGGGAYGGMLPPHPIPVTLRGLVMSRLDHLGDGKTIAQLCAGLGSCFSQAQVQAAAGVSATVACRLLARLVAEQFLDRDGSGTAATYSFRHTLVREATYQSMLLARRRFGPR</sequence>
<dbReference type="SUPFAM" id="SSF55073">
    <property type="entry name" value="Nucleotide cyclase"/>
    <property type="match status" value="1"/>
</dbReference>
<organism evidence="5 6">
    <name type="scientific">Craurococcus roseus</name>
    <dbReference type="NCBI Taxonomy" id="77585"/>
    <lineage>
        <taxon>Bacteria</taxon>
        <taxon>Pseudomonadati</taxon>
        <taxon>Pseudomonadota</taxon>
        <taxon>Alphaproteobacteria</taxon>
        <taxon>Acetobacterales</taxon>
        <taxon>Acetobacteraceae</taxon>
        <taxon>Craurococcus</taxon>
    </lineage>
</organism>
<feature type="region of interest" description="Disordered" evidence="3">
    <location>
        <begin position="1"/>
        <end position="44"/>
    </location>
</feature>
<name>A0ABP3R689_9PROT</name>
<evidence type="ECO:0000313" key="6">
    <source>
        <dbReference type="Proteomes" id="UP001501588"/>
    </source>
</evidence>
<evidence type="ECO:0000256" key="2">
    <source>
        <dbReference type="ARBA" id="ARBA00022840"/>
    </source>
</evidence>
<dbReference type="Pfam" id="PF13191">
    <property type="entry name" value="AAA_16"/>
    <property type="match status" value="1"/>
</dbReference>
<comment type="caution">
    <text evidence="5">The sequence shown here is derived from an EMBL/GenBank/DDBJ whole genome shotgun (WGS) entry which is preliminary data.</text>
</comment>
<feature type="region of interest" description="Disordered" evidence="3">
    <location>
        <begin position="66"/>
        <end position="86"/>
    </location>
</feature>
<dbReference type="Proteomes" id="UP001501588">
    <property type="component" value="Unassembled WGS sequence"/>
</dbReference>
<gene>
    <name evidence="5" type="ORF">GCM10009416_47350</name>
</gene>